<dbReference type="AlphaFoldDB" id="A8NNR2"/>
<dbReference type="OrthoDB" id="3034829at2759"/>
<evidence type="ECO:0000256" key="1">
    <source>
        <dbReference type="SAM" id="MobiDB-lite"/>
    </source>
</evidence>
<proteinExistence type="predicted"/>
<dbReference type="eggNOG" id="ENOG502SZTD">
    <property type="taxonomic scope" value="Eukaryota"/>
</dbReference>
<dbReference type="OMA" id="KADPIRH"/>
<feature type="compositionally biased region" description="Polar residues" evidence="1">
    <location>
        <begin position="17"/>
        <end position="26"/>
    </location>
</feature>
<organism evidence="2 3">
    <name type="scientific">Coprinopsis cinerea (strain Okayama-7 / 130 / ATCC MYA-4618 / FGSC 9003)</name>
    <name type="common">Inky cap fungus</name>
    <name type="synonym">Hormographiella aspergillata</name>
    <dbReference type="NCBI Taxonomy" id="240176"/>
    <lineage>
        <taxon>Eukaryota</taxon>
        <taxon>Fungi</taxon>
        <taxon>Dikarya</taxon>
        <taxon>Basidiomycota</taxon>
        <taxon>Agaricomycotina</taxon>
        <taxon>Agaricomycetes</taxon>
        <taxon>Agaricomycetidae</taxon>
        <taxon>Agaricales</taxon>
        <taxon>Agaricineae</taxon>
        <taxon>Psathyrellaceae</taxon>
        <taxon>Coprinopsis</taxon>
    </lineage>
</organism>
<dbReference type="VEuPathDB" id="FungiDB:CC1G_07322"/>
<evidence type="ECO:0000313" key="2">
    <source>
        <dbReference type="EMBL" id="EAU86664.1"/>
    </source>
</evidence>
<dbReference type="InParanoid" id="A8NNR2"/>
<comment type="caution">
    <text evidence="2">The sequence shown here is derived from an EMBL/GenBank/DDBJ whole genome shotgun (WGS) entry which is preliminary data.</text>
</comment>
<feature type="region of interest" description="Disordered" evidence="1">
    <location>
        <begin position="151"/>
        <end position="202"/>
    </location>
</feature>
<keyword evidence="3" id="KW-1185">Reference proteome</keyword>
<protein>
    <submittedName>
        <fullName evidence="2">Uncharacterized protein</fullName>
    </submittedName>
</protein>
<feature type="region of interest" description="Disordered" evidence="1">
    <location>
        <begin position="216"/>
        <end position="328"/>
    </location>
</feature>
<dbReference type="GeneID" id="6011708"/>
<reference evidence="2 3" key="1">
    <citation type="journal article" date="2010" name="Proc. Natl. Acad. Sci. U.S.A.">
        <title>Insights into evolution of multicellular fungi from the assembled chromosomes of the mushroom Coprinopsis cinerea (Coprinus cinereus).</title>
        <authorList>
            <person name="Stajich J.E."/>
            <person name="Wilke S.K."/>
            <person name="Ahren D."/>
            <person name="Au C.H."/>
            <person name="Birren B.W."/>
            <person name="Borodovsky M."/>
            <person name="Burns C."/>
            <person name="Canback B."/>
            <person name="Casselton L.A."/>
            <person name="Cheng C.K."/>
            <person name="Deng J."/>
            <person name="Dietrich F.S."/>
            <person name="Fargo D.C."/>
            <person name="Farman M.L."/>
            <person name="Gathman A.C."/>
            <person name="Goldberg J."/>
            <person name="Guigo R."/>
            <person name="Hoegger P.J."/>
            <person name="Hooker J.B."/>
            <person name="Huggins A."/>
            <person name="James T.Y."/>
            <person name="Kamada T."/>
            <person name="Kilaru S."/>
            <person name="Kodira C."/>
            <person name="Kues U."/>
            <person name="Kupfer D."/>
            <person name="Kwan H.S."/>
            <person name="Lomsadze A."/>
            <person name="Li W."/>
            <person name="Lilly W.W."/>
            <person name="Ma L.J."/>
            <person name="Mackey A.J."/>
            <person name="Manning G."/>
            <person name="Martin F."/>
            <person name="Muraguchi H."/>
            <person name="Natvig D.O."/>
            <person name="Palmerini H."/>
            <person name="Ramesh M.A."/>
            <person name="Rehmeyer C.J."/>
            <person name="Roe B.A."/>
            <person name="Shenoy N."/>
            <person name="Stanke M."/>
            <person name="Ter-Hovhannisyan V."/>
            <person name="Tunlid A."/>
            <person name="Velagapudi R."/>
            <person name="Vision T.J."/>
            <person name="Zeng Q."/>
            <person name="Zolan M.E."/>
            <person name="Pukkila P.J."/>
        </authorList>
    </citation>
    <scope>NUCLEOTIDE SEQUENCE [LARGE SCALE GENOMIC DNA]</scope>
    <source>
        <strain evidence="3">Okayama-7 / 130 / ATCC MYA-4618 / FGSC 9003</strain>
    </source>
</reference>
<dbReference type="RefSeq" id="XP_001835180.1">
    <property type="nucleotide sequence ID" value="XM_001835128.2"/>
</dbReference>
<dbReference type="Proteomes" id="UP000001861">
    <property type="component" value="Unassembled WGS sequence"/>
</dbReference>
<dbReference type="EMBL" id="AACS02000012">
    <property type="protein sequence ID" value="EAU86664.1"/>
    <property type="molecule type" value="Genomic_DNA"/>
</dbReference>
<feature type="region of interest" description="Disordered" evidence="1">
    <location>
        <begin position="87"/>
        <end position="139"/>
    </location>
</feature>
<feature type="compositionally biased region" description="Low complexity" evidence="1">
    <location>
        <begin position="230"/>
        <end position="246"/>
    </location>
</feature>
<dbReference type="KEGG" id="cci:CC1G_07322"/>
<name>A8NNR2_COPC7</name>
<feature type="compositionally biased region" description="Low complexity" evidence="1">
    <location>
        <begin position="87"/>
        <end position="119"/>
    </location>
</feature>
<sequence>MSSQTKVVFPPPPPTTNSLTAQQRSQLLRKTKKIEQILGAAPHLLDTASTDVPTPVHVSFPAQRPASYSHHKTRSSIDSFASISSASSSSVFSSTTASTGSASLSRSSSLSSPSRQGSTLRKPNPAPRQTLPSAPSYEDWSASKPPFLLLSHPQSPIDVSPLNHSDKPNRYTLTPSIPKTAKQALPPTMNFNSMGSTRKSKMDRIRRKLGHEVPIELVFPTSSDSDESDSTASPASPSADSIAAFVFPPPPVPRTKKTPGTISGARDSLTEETIHHAKRNQPLPPLPPPRSSRTNKGKLVAIIESPEEHGSGCSEEFGLGRSSTSSRPFDDLDAAEIKLWSTRSGYEGWAPPVAKKDRRSWGYRKPIPAMELEA</sequence>
<feature type="region of interest" description="Disordered" evidence="1">
    <location>
        <begin position="1"/>
        <end position="26"/>
    </location>
</feature>
<feature type="region of interest" description="Disordered" evidence="1">
    <location>
        <begin position="47"/>
        <end position="75"/>
    </location>
</feature>
<gene>
    <name evidence="2" type="ORF">CC1G_07322</name>
</gene>
<accession>A8NNR2</accession>
<evidence type="ECO:0000313" key="3">
    <source>
        <dbReference type="Proteomes" id="UP000001861"/>
    </source>
</evidence>